<proteinExistence type="inferred from homology"/>
<dbReference type="InterPro" id="IPR037212">
    <property type="entry name" value="Med7/Med21-like"/>
</dbReference>
<keyword evidence="7 11" id="KW-0804">Transcription</keyword>
<dbReference type="EMBL" id="CAJNOC010001258">
    <property type="protein sequence ID" value="CAF0849208.1"/>
    <property type="molecule type" value="Genomic_DNA"/>
</dbReference>
<dbReference type="Proteomes" id="UP000663879">
    <property type="component" value="Unassembled WGS sequence"/>
</dbReference>
<evidence type="ECO:0000256" key="11">
    <source>
        <dbReference type="RuleBase" id="RU364145"/>
    </source>
</evidence>
<evidence type="ECO:0000313" key="14">
    <source>
        <dbReference type="Proteomes" id="UP000663879"/>
    </source>
</evidence>
<dbReference type="AlphaFoldDB" id="A0A813VWR6"/>
<keyword evidence="4 11" id="KW-0805">Transcription regulation</keyword>
<dbReference type="GO" id="GO:0003712">
    <property type="term" value="F:transcription coregulator activity"/>
    <property type="evidence" value="ECO:0007669"/>
    <property type="project" value="InterPro"/>
</dbReference>
<feature type="region of interest" description="Disordered" evidence="12">
    <location>
        <begin position="102"/>
        <end position="130"/>
    </location>
</feature>
<protein>
    <recommendedName>
        <fullName evidence="3 11">Mediator of RNA polymerase II transcription subunit 9</fullName>
    </recommendedName>
    <alternativeName>
        <fullName evidence="10 11">Mediator complex subunit 9</fullName>
    </alternativeName>
</protein>
<organism evidence="13 14">
    <name type="scientific">Brachionus calyciflorus</name>
    <dbReference type="NCBI Taxonomy" id="104777"/>
    <lineage>
        <taxon>Eukaryota</taxon>
        <taxon>Metazoa</taxon>
        <taxon>Spiralia</taxon>
        <taxon>Gnathifera</taxon>
        <taxon>Rotifera</taxon>
        <taxon>Eurotatoria</taxon>
        <taxon>Monogononta</taxon>
        <taxon>Pseudotrocha</taxon>
        <taxon>Ploima</taxon>
        <taxon>Brachionidae</taxon>
        <taxon>Brachionus</taxon>
    </lineage>
</organism>
<keyword evidence="5" id="KW-0175">Coiled coil</keyword>
<dbReference type="InterPro" id="IPR011425">
    <property type="entry name" value="Med9"/>
</dbReference>
<dbReference type="GO" id="GO:0006357">
    <property type="term" value="P:regulation of transcription by RNA polymerase II"/>
    <property type="evidence" value="ECO:0007669"/>
    <property type="project" value="InterPro"/>
</dbReference>
<evidence type="ECO:0000256" key="4">
    <source>
        <dbReference type="ARBA" id="ARBA00023015"/>
    </source>
</evidence>
<evidence type="ECO:0000256" key="2">
    <source>
        <dbReference type="ARBA" id="ARBA00008089"/>
    </source>
</evidence>
<evidence type="ECO:0000256" key="3">
    <source>
        <dbReference type="ARBA" id="ARBA00020636"/>
    </source>
</evidence>
<evidence type="ECO:0000256" key="1">
    <source>
        <dbReference type="ARBA" id="ARBA00004123"/>
    </source>
</evidence>
<comment type="subcellular location">
    <subcellularLocation>
        <location evidence="1 11">Nucleus</location>
    </subcellularLocation>
</comment>
<comment type="function">
    <text evidence="9 11">Component of the Mediator complex, a coactivator involved in the regulated transcription of nearly all RNA polymerase II-dependent genes. Mediator functions as a bridge to convey information from gene-specific regulatory proteins to the basal RNA polymerase II transcription machinery. Mediator is recruited to promoters by direct interactions with regulatory proteins and serves as a scaffold for the assembly of a functional preinitiation complex with RNA polymerase II and the general transcription factors.</text>
</comment>
<evidence type="ECO:0000256" key="12">
    <source>
        <dbReference type="SAM" id="MobiDB-lite"/>
    </source>
</evidence>
<comment type="similarity">
    <text evidence="2 11">Belongs to the Mediator complex subunit 9 family.</text>
</comment>
<name>A0A813VWR6_9BILA</name>
<evidence type="ECO:0000313" key="13">
    <source>
        <dbReference type="EMBL" id="CAF0849208.1"/>
    </source>
</evidence>
<dbReference type="OrthoDB" id="5950777at2759"/>
<keyword evidence="6 11" id="KW-0010">Activator</keyword>
<evidence type="ECO:0000256" key="7">
    <source>
        <dbReference type="ARBA" id="ARBA00023163"/>
    </source>
</evidence>
<evidence type="ECO:0000256" key="8">
    <source>
        <dbReference type="ARBA" id="ARBA00023242"/>
    </source>
</evidence>
<feature type="compositionally biased region" description="Polar residues" evidence="12">
    <location>
        <begin position="115"/>
        <end position="130"/>
    </location>
</feature>
<sequence length="146" mass="17232">MENNFPNIENYKQNFNFLTEIYEVMKSFENNPSKLGSKINELKAKFEKARALLENIPGIDMSHSEQLEYHQNLLKQYKKENELLNSYKEICKFDITKLENNSELTNGDDLKSQDMPYSNNKTQQNLNSNDDFQQIYNSDMNLDDLN</sequence>
<keyword evidence="8 11" id="KW-0539">Nucleus</keyword>
<accession>A0A813VWR6</accession>
<dbReference type="SUPFAM" id="SSF140718">
    <property type="entry name" value="Mediator hinge subcomplex-like"/>
    <property type="match status" value="1"/>
</dbReference>
<dbReference type="InterPro" id="IPR039242">
    <property type="entry name" value="MED9_metazoa"/>
</dbReference>
<dbReference type="PANTHER" id="PTHR20844:SF0">
    <property type="entry name" value="MEDIATOR OF RNA POLYMERASE II TRANSCRIPTION SUBUNIT 9"/>
    <property type="match status" value="1"/>
</dbReference>
<evidence type="ECO:0000256" key="5">
    <source>
        <dbReference type="ARBA" id="ARBA00023054"/>
    </source>
</evidence>
<evidence type="ECO:0000256" key="9">
    <source>
        <dbReference type="ARBA" id="ARBA00025687"/>
    </source>
</evidence>
<comment type="subunit">
    <text evidence="11">Component of the Mediator complex.</text>
</comment>
<evidence type="ECO:0000256" key="10">
    <source>
        <dbReference type="ARBA" id="ARBA00031260"/>
    </source>
</evidence>
<dbReference type="Pfam" id="PF07544">
    <property type="entry name" value="Med9"/>
    <property type="match status" value="1"/>
</dbReference>
<keyword evidence="14" id="KW-1185">Reference proteome</keyword>
<evidence type="ECO:0000256" key="6">
    <source>
        <dbReference type="ARBA" id="ARBA00023159"/>
    </source>
</evidence>
<reference evidence="13" key="1">
    <citation type="submission" date="2021-02" db="EMBL/GenBank/DDBJ databases">
        <authorList>
            <person name="Nowell W R."/>
        </authorList>
    </citation>
    <scope>NUCLEOTIDE SEQUENCE</scope>
    <source>
        <strain evidence="13">Ploen Becks lab</strain>
    </source>
</reference>
<comment type="caution">
    <text evidence="13">The sequence shown here is derived from an EMBL/GenBank/DDBJ whole genome shotgun (WGS) entry which is preliminary data.</text>
</comment>
<dbReference type="PANTHER" id="PTHR20844">
    <property type="entry name" value="MEDIATOR OF RNA POLYMERASE II TRANSCRIPTION, SUBUNIT 9"/>
    <property type="match status" value="1"/>
</dbReference>
<dbReference type="GO" id="GO:0016592">
    <property type="term" value="C:mediator complex"/>
    <property type="evidence" value="ECO:0007669"/>
    <property type="project" value="InterPro"/>
</dbReference>
<gene>
    <name evidence="11" type="primary">MED9</name>
    <name evidence="13" type="ORF">OXX778_LOCUS8858</name>
</gene>